<reference evidence="2" key="2">
    <citation type="submission" date="2025-09" db="UniProtKB">
        <authorList>
            <consortium name="Ensembl"/>
        </authorList>
    </citation>
    <scope>IDENTIFICATION</scope>
</reference>
<keyword evidence="3" id="KW-1185">Reference proteome</keyword>
<dbReference type="Gene3D" id="3.40.50.300">
    <property type="entry name" value="P-loop containing nucleotide triphosphate hydrolases"/>
    <property type="match status" value="1"/>
</dbReference>
<dbReference type="InterPro" id="IPR003959">
    <property type="entry name" value="ATPase_AAA_core"/>
</dbReference>
<proteinExistence type="predicted"/>
<dbReference type="Ensembl" id="ENSNNAT00000028177.1">
    <property type="protein sequence ID" value="ENSNNAP00000026889.1"/>
    <property type="gene ID" value="ENSNNAG00000017434.1"/>
</dbReference>
<reference evidence="2" key="1">
    <citation type="submission" date="2025-08" db="UniProtKB">
        <authorList>
            <consortium name="Ensembl"/>
        </authorList>
    </citation>
    <scope>IDENTIFICATION</scope>
</reference>
<dbReference type="GO" id="GO:0005524">
    <property type="term" value="F:ATP binding"/>
    <property type="evidence" value="ECO:0007669"/>
    <property type="project" value="InterPro"/>
</dbReference>
<dbReference type="AlphaFoldDB" id="A0A8C6YF67"/>
<evidence type="ECO:0000313" key="2">
    <source>
        <dbReference type="Ensembl" id="ENSNNAP00000026889.1"/>
    </source>
</evidence>
<organism evidence="2 3">
    <name type="scientific">Naja naja</name>
    <name type="common">Indian cobra</name>
    <dbReference type="NCBI Taxonomy" id="35670"/>
    <lineage>
        <taxon>Eukaryota</taxon>
        <taxon>Metazoa</taxon>
        <taxon>Chordata</taxon>
        <taxon>Craniata</taxon>
        <taxon>Vertebrata</taxon>
        <taxon>Euteleostomi</taxon>
        <taxon>Lepidosauria</taxon>
        <taxon>Squamata</taxon>
        <taxon>Bifurcata</taxon>
        <taxon>Unidentata</taxon>
        <taxon>Episquamata</taxon>
        <taxon>Toxicofera</taxon>
        <taxon>Serpentes</taxon>
        <taxon>Colubroidea</taxon>
        <taxon>Elapidae</taxon>
        <taxon>Elapinae</taxon>
        <taxon>Naja</taxon>
    </lineage>
</organism>
<dbReference type="Pfam" id="PF00004">
    <property type="entry name" value="AAA"/>
    <property type="match status" value="1"/>
</dbReference>
<evidence type="ECO:0000313" key="3">
    <source>
        <dbReference type="Proteomes" id="UP000694559"/>
    </source>
</evidence>
<dbReference type="GeneTree" id="ENSGT00550000075032"/>
<dbReference type="OrthoDB" id="8173462at2759"/>
<dbReference type="InterPro" id="IPR027417">
    <property type="entry name" value="P-loop_NTPase"/>
</dbReference>
<accession>A0A8C6YF67</accession>
<name>A0A8C6YF67_NAJNA</name>
<dbReference type="Proteomes" id="UP000694559">
    <property type="component" value="Unplaced"/>
</dbReference>
<dbReference type="GO" id="GO:0016887">
    <property type="term" value="F:ATP hydrolysis activity"/>
    <property type="evidence" value="ECO:0007669"/>
    <property type="project" value="InterPro"/>
</dbReference>
<feature type="domain" description="ATPase AAA-type core" evidence="1">
    <location>
        <begin position="30"/>
        <end position="129"/>
    </location>
</feature>
<sequence>MLNIVNITRTETKLHKDTLITALGNDPLFFLSLTIHNVPGKRLESVQKKLEEVFLEAAWRQPSIILLDDLDHIMGVPLAPEHENSPKAVQSTCLAHVLKEMIKEVTSMQSLVAHIATSLSEQSLHSSIISTQGIHLFQCFQH</sequence>
<protein>
    <recommendedName>
        <fullName evidence="1">ATPase AAA-type core domain-containing protein</fullName>
    </recommendedName>
</protein>
<evidence type="ECO:0000259" key="1">
    <source>
        <dbReference type="Pfam" id="PF00004"/>
    </source>
</evidence>